<protein>
    <recommendedName>
        <fullName evidence="3">Reverse transcriptase Ty1/copia-type domain-containing protein</fullName>
    </recommendedName>
</protein>
<comment type="caution">
    <text evidence="1">The sequence shown here is derived from an EMBL/GenBank/DDBJ whole genome shotgun (WGS) entry which is preliminary data.</text>
</comment>
<evidence type="ECO:0008006" key="3">
    <source>
        <dbReference type="Google" id="ProtNLM"/>
    </source>
</evidence>
<evidence type="ECO:0000313" key="2">
    <source>
        <dbReference type="Proteomes" id="UP000257109"/>
    </source>
</evidence>
<dbReference type="EMBL" id="QJKJ01009201">
    <property type="protein sequence ID" value="RDX77341.1"/>
    <property type="molecule type" value="Genomic_DNA"/>
</dbReference>
<keyword evidence="2" id="KW-1185">Reference proteome</keyword>
<accession>A0A371FGF7</accession>
<proteinExistence type="predicted"/>
<feature type="non-terminal residue" evidence="1">
    <location>
        <position position="1"/>
    </location>
</feature>
<sequence length="109" mass="12703">MDVKTTFLNGDIDEMIYMVKPENFVLNDSKSMVCKVNLWPQIGFLSMVSQIPSSHYLINIKCRMPTRSRQRLVRFGLDRDESDTVSTKDRLKPNRVGLTRFRMDATELD</sequence>
<name>A0A371FGF7_MUCPR</name>
<organism evidence="1 2">
    <name type="scientific">Mucuna pruriens</name>
    <name type="common">Velvet bean</name>
    <name type="synonym">Dolichos pruriens</name>
    <dbReference type="NCBI Taxonomy" id="157652"/>
    <lineage>
        <taxon>Eukaryota</taxon>
        <taxon>Viridiplantae</taxon>
        <taxon>Streptophyta</taxon>
        <taxon>Embryophyta</taxon>
        <taxon>Tracheophyta</taxon>
        <taxon>Spermatophyta</taxon>
        <taxon>Magnoliopsida</taxon>
        <taxon>eudicotyledons</taxon>
        <taxon>Gunneridae</taxon>
        <taxon>Pentapetalae</taxon>
        <taxon>rosids</taxon>
        <taxon>fabids</taxon>
        <taxon>Fabales</taxon>
        <taxon>Fabaceae</taxon>
        <taxon>Papilionoideae</taxon>
        <taxon>50 kb inversion clade</taxon>
        <taxon>NPAAA clade</taxon>
        <taxon>indigoferoid/millettioid clade</taxon>
        <taxon>Phaseoleae</taxon>
        <taxon>Mucuna</taxon>
    </lineage>
</organism>
<dbReference type="AlphaFoldDB" id="A0A371FGF7"/>
<gene>
    <name evidence="1" type="ORF">CR513_42559</name>
</gene>
<evidence type="ECO:0000313" key="1">
    <source>
        <dbReference type="EMBL" id="RDX77341.1"/>
    </source>
</evidence>
<dbReference type="Proteomes" id="UP000257109">
    <property type="component" value="Unassembled WGS sequence"/>
</dbReference>
<reference evidence="1" key="1">
    <citation type="submission" date="2018-05" db="EMBL/GenBank/DDBJ databases">
        <title>Draft genome of Mucuna pruriens seed.</title>
        <authorList>
            <person name="Nnadi N.E."/>
            <person name="Vos R."/>
            <person name="Hasami M.H."/>
            <person name="Devisetty U.K."/>
            <person name="Aguiy J.C."/>
        </authorList>
    </citation>
    <scope>NUCLEOTIDE SEQUENCE [LARGE SCALE GENOMIC DNA]</scope>
    <source>
        <strain evidence="1">JCA_2017</strain>
    </source>
</reference>
<dbReference type="OrthoDB" id="1747567at2759"/>